<dbReference type="InterPro" id="IPR005886">
    <property type="entry name" value="UDP_G4E"/>
</dbReference>
<comment type="pathway">
    <text evidence="3">Carbohydrate metabolism; galactose metabolism.</text>
</comment>
<evidence type="ECO:0000256" key="1">
    <source>
        <dbReference type="ARBA" id="ARBA00000083"/>
    </source>
</evidence>
<comment type="cofactor">
    <cofactor evidence="2">
        <name>NAD(+)</name>
        <dbReference type="ChEBI" id="CHEBI:57540"/>
    </cofactor>
</comment>
<evidence type="ECO:0000256" key="6">
    <source>
        <dbReference type="ARBA" id="ARBA00018569"/>
    </source>
</evidence>
<comment type="similarity">
    <text evidence="4">Belongs to the NAD(P)-dependent epimerase/dehydratase family.</text>
</comment>
<dbReference type="EC" id="5.1.3.2" evidence="5"/>
<dbReference type="NCBIfam" id="TIGR01179">
    <property type="entry name" value="galE"/>
    <property type="match status" value="1"/>
</dbReference>
<evidence type="ECO:0000256" key="3">
    <source>
        <dbReference type="ARBA" id="ARBA00004947"/>
    </source>
</evidence>
<dbReference type="Gene3D" id="3.40.50.720">
    <property type="entry name" value="NAD(P)-binding Rossmann-like Domain"/>
    <property type="match status" value="1"/>
</dbReference>
<evidence type="ECO:0000256" key="7">
    <source>
        <dbReference type="ARBA" id="ARBA00023027"/>
    </source>
</evidence>
<evidence type="ECO:0000256" key="8">
    <source>
        <dbReference type="ARBA" id="ARBA00023235"/>
    </source>
</evidence>
<keyword evidence="9" id="KW-0119">Carbohydrate metabolism</keyword>
<name>A0A1M7T594_9RHOB</name>
<dbReference type="Proteomes" id="UP000184066">
    <property type="component" value="Unassembled WGS sequence"/>
</dbReference>
<feature type="domain" description="NAD-dependent epimerase/dehydratase" evidence="12">
    <location>
        <begin position="4"/>
        <end position="251"/>
    </location>
</feature>
<accession>A0A1M7T594</accession>
<dbReference type="InterPro" id="IPR036291">
    <property type="entry name" value="NAD(P)-bd_dom_sf"/>
</dbReference>
<sequence length="332" mass="35153">MTTLITGGAGYIGSHMALALLDRGERTVILDNLSTGVRALIPARAAFIEGDVGDADLLRWLIRRYGIDEVVHFAGSTVVPESVAQPLAYYRNNAAAALTLLSVMEECGVERLVFSSTAAVYAPSDRPVDEDAPLGPVTPYGASKLMVERMIRDAAAAGILRAGVLRYFNVAGADAAGRAGQSTPRATHLIKAACEAACGRRAALTIHGDDWPTPDGTGVRDYIHVQDLIEIHALMLRRLREGGATAVLNCGYGKGASVREVIGAVERAAGRRVPVRIGPRRPGDLAQVVARADRVRATLGWRPRNDDLDRIVGSALAWEARAGPAPAPVSPS</sequence>
<dbReference type="UniPathway" id="UPA00214"/>
<evidence type="ECO:0000256" key="4">
    <source>
        <dbReference type="ARBA" id="ARBA00007637"/>
    </source>
</evidence>
<evidence type="ECO:0000256" key="5">
    <source>
        <dbReference type="ARBA" id="ARBA00013189"/>
    </source>
</evidence>
<dbReference type="RefSeq" id="WP_072747135.1">
    <property type="nucleotide sequence ID" value="NZ_FOHL01000004.1"/>
</dbReference>
<dbReference type="InterPro" id="IPR001509">
    <property type="entry name" value="Epimerase_deHydtase"/>
</dbReference>
<evidence type="ECO:0000256" key="10">
    <source>
        <dbReference type="ARBA" id="ARBA00031367"/>
    </source>
</evidence>
<dbReference type="PANTHER" id="PTHR43725:SF53">
    <property type="entry name" value="UDP-ARABINOSE 4-EPIMERASE 1"/>
    <property type="match status" value="1"/>
</dbReference>
<dbReference type="SUPFAM" id="SSF51735">
    <property type="entry name" value="NAD(P)-binding Rossmann-fold domains"/>
    <property type="match status" value="1"/>
</dbReference>
<dbReference type="AlphaFoldDB" id="A0A1M7T594"/>
<dbReference type="GO" id="GO:0033499">
    <property type="term" value="P:galactose catabolic process via UDP-galactose, Leloir pathway"/>
    <property type="evidence" value="ECO:0007669"/>
    <property type="project" value="TreeGrafter"/>
</dbReference>
<keyword evidence="14" id="KW-1185">Reference proteome</keyword>
<dbReference type="EMBL" id="FRDL01000004">
    <property type="protein sequence ID" value="SHN65891.1"/>
    <property type="molecule type" value="Genomic_DNA"/>
</dbReference>
<organism evidence="13 14">
    <name type="scientific">Oceanicella actignis</name>
    <dbReference type="NCBI Taxonomy" id="1189325"/>
    <lineage>
        <taxon>Bacteria</taxon>
        <taxon>Pseudomonadati</taxon>
        <taxon>Pseudomonadota</taxon>
        <taxon>Alphaproteobacteria</taxon>
        <taxon>Rhodobacterales</taxon>
        <taxon>Paracoccaceae</taxon>
        <taxon>Oceanicella</taxon>
    </lineage>
</organism>
<keyword evidence="8" id="KW-0413">Isomerase</keyword>
<dbReference type="Gene3D" id="3.90.25.10">
    <property type="entry name" value="UDP-galactose 4-epimerase, domain 1"/>
    <property type="match status" value="1"/>
</dbReference>
<dbReference type="GO" id="GO:0003978">
    <property type="term" value="F:UDP-glucose 4-epimerase activity"/>
    <property type="evidence" value="ECO:0007669"/>
    <property type="project" value="UniProtKB-EC"/>
</dbReference>
<gene>
    <name evidence="13" type="ORF">SAMN05216200_104180</name>
</gene>
<protein>
    <recommendedName>
        <fullName evidence="6">UDP-glucose 4-epimerase</fullName>
        <ecNumber evidence="5">5.1.3.2</ecNumber>
    </recommendedName>
    <alternativeName>
        <fullName evidence="11">Galactowaldenase</fullName>
    </alternativeName>
    <alternativeName>
        <fullName evidence="10">UDP-galactose 4-epimerase</fullName>
    </alternativeName>
</protein>
<comment type="catalytic activity">
    <reaction evidence="1">
        <text>UDP-alpha-D-glucose = UDP-alpha-D-galactose</text>
        <dbReference type="Rhea" id="RHEA:22168"/>
        <dbReference type="ChEBI" id="CHEBI:58885"/>
        <dbReference type="ChEBI" id="CHEBI:66914"/>
        <dbReference type="EC" id="5.1.3.2"/>
    </reaction>
</comment>
<evidence type="ECO:0000313" key="14">
    <source>
        <dbReference type="Proteomes" id="UP000184066"/>
    </source>
</evidence>
<keyword evidence="7" id="KW-0520">NAD</keyword>
<evidence type="ECO:0000259" key="12">
    <source>
        <dbReference type="Pfam" id="PF01370"/>
    </source>
</evidence>
<reference evidence="13 14" key="1">
    <citation type="submission" date="2016-12" db="EMBL/GenBank/DDBJ databases">
        <authorList>
            <person name="Song W.-J."/>
            <person name="Kurnit D.M."/>
        </authorList>
    </citation>
    <scope>NUCLEOTIDE SEQUENCE [LARGE SCALE GENOMIC DNA]</scope>
    <source>
        <strain evidence="13 14">CGMCC 1.10808</strain>
    </source>
</reference>
<proteinExistence type="inferred from homology"/>
<evidence type="ECO:0000256" key="2">
    <source>
        <dbReference type="ARBA" id="ARBA00001911"/>
    </source>
</evidence>
<dbReference type="STRING" id="1189325.SAMN04488119_104180"/>
<dbReference type="Pfam" id="PF01370">
    <property type="entry name" value="Epimerase"/>
    <property type="match status" value="1"/>
</dbReference>
<evidence type="ECO:0000313" key="13">
    <source>
        <dbReference type="EMBL" id="SHN65891.1"/>
    </source>
</evidence>
<dbReference type="PANTHER" id="PTHR43725">
    <property type="entry name" value="UDP-GLUCOSE 4-EPIMERASE"/>
    <property type="match status" value="1"/>
</dbReference>
<evidence type="ECO:0000256" key="9">
    <source>
        <dbReference type="ARBA" id="ARBA00023277"/>
    </source>
</evidence>
<evidence type="ECO:0000256" key="11">
    <source>
        <dbReference type="ARBA" id="ARBA00033067"/>
    </source>
</evidence>
<dbReference type="OrthoDB" id="9801785at2"/>